<reference evidence="1 2" key="1">
    <citation type="journal article" date="2023" name="J. Hered.">
        <title>Chromosome-level genome of the wood stork (Mycteria americana) provides insight into avian chromosome evolution.</title>
        <authorList>
            <person name="Flamio R. Jr."/>
            <person name="Ramstad K.M."/>
        </authorList>
    </citation>
    <scope>NUCLEOTIDE SEQUENCE [LARGE SCALE GENOMIC DNA]</scope>
    <source>
        <strain evidence="1">JAX WOST 10</strain>
    </source>
</reference>
<name>A0AAN7N3A9_MYCAM</name>
<dbReference type="Proteomes" id="UP001333110">
    <property type="component" value="Unassembled WGS sequence"/>
</dbReference>
<dbReference type="AlphaFoldDB" id="A0AAN7N3A9"/>
<sequence>MQPSNQFLIHQTVHPSNPYLSNLERRMFRQGLHVTAMAFQISWSVAWQLHQPIPSGLWDASHQVPYLYVQVPQVVVNLIFSYSGRDFAPPVPILWSIYSRGYLSLLPLPVHFLLALQFDQQVSTHPCQSLAILSQFLTPGDQELLHSMESILKDLFCSPVPEDHFPGELEFCFPKIQDPDYTLRLTHITQDCELHQCMITTAQAASNPDISSLALVTIRSIITSPLAKRSHLAQRFLIGEKLWSFIIFVALFAGLSPGIAGSRSTWRPPGPQVLSCQAAFQLSSPQNILVHGVVPPQVQDLALLLVEVHEVPVSPFLQPVEVPLDGSMTLWCISHSSQFGVIRQLAEGTLCPIIHVTTEDAEQDWTQY</sequence>
<accession>A0AAN7N3A9</accession>
<proteinExistence type="predicted"/>
<organism evidence="1 2">
    <name type="scientific">Mycteria americana</name>
    <name type="common">Wood stork</name>
    <dbReference type="NCBI Taxonomy" id="33587"/>
    <lineage>
        <taxon>Eukaryota</taxon>
        <taxon>Metazoa</taxon>
        <taxon>Chordata</taxon>
        <taxon>Craniata</taxon>
        <taxon>Vertebrata</taxon>
        <taxon>Euteleostomi</taxon>
        <taxon>Archelosauria</taxon>
        <taxon>Archosauria</taxon>
        <taxon>Dinosauria</taxon>
        <taxon>Saurischia</taxon>
        <taxon>Theropoda</taxon>
        <taxon>Coelurosauria</taxon>
        <taxon>Aves</taxon>
        <taxon>Neognathae</taxon>
        <taxon>Neoaves</taxon>
        <taxon>Aequornithes</taxon>
        <taxon>Ciconiiformes</taxon>
        <taxon>Ciconiidae</taxon>
        <taxon>Mycteria</taxon>
    </lineage>
</organism>
<protein>
    <submittedName>
        <fullName evidence="1">Uncharacterized protein</fullName>
    </submittedName>
</protein>
<keyword evidence="2" id="KW-1185">Reference proteome</keyword>
<evidence type="ECO:0000313" key="1">
    <source>
        <dbReference type="EMBL" id="KAK4818982.1"/>
    </source>
</evidence>
<comment type="caution">
    <text evidence="1">The sequence shown here is derived from an EMBL/GenBank/DDBJ whole genome shotgun (WGS) entry which is preliminary data.</text>
</comment>
<gene>
    <name evidence="1" type="ORF">QYF61_022649</name>
</gene>
<dbReference type="EMBL" id="JAUNZN010000007">
    <property type="protein sequence ID" value="KAK4818982.1"/>
    <property type="molecule type" value="Genomic_DNA"/>
</dbReference>
<evidence type="ECO:0000313" key="2">
    <source>
        <dbReference type="Proteomes" id="UP001333110"/>
    </source>
</evidence>